<dbReference type="PANTHER" id="PTHR48228">
    <property type="entry name" value="SUCCINYL-COA--D-CITRAMALATE COA-TRANSFERASE"/>
    <property type="match status" value="1"/>
</dbReference>
<dbReference type="STRING" id="1888892.BFL28_13650"/>
<keyword evidence="1" id="KW-0808">Transferase</keyword>
<comment type="caution">
    <text evidence="2">The sequence shown here is derived from an EMBL/GenBank/DDBJ whole genome shotgun (WGS) entry which is preliminary data.</text>
</comment>
<dbReference type="GO" id="GO:0003824">
    <property type="term" value="F:catalytic activity"/>
    <property type="evidence" value="ECO:0007669"/>
    <property type="project" value="InterPro"/>
</dbReference>
<dbReference type="RefSeq" id="WP_069319854.1">
    <property type="nucleotide sequence ID" value="NZ_MDDS01000014.1"/>
</dbReference>
<sequence>MTAKAPLAHLLVVDMGRGRAASQAALLLAYAGATIRKIDDVGTTAPVSAIGDRLWNRDKQRESFAAMTGDEIETLLARADILIHDCLPSVARTLGIDADSLSARFPQLVHVAIGAWPAGHPREETPVDDALALAGSGLLDEQPAANRDGPVWLRFPLGSALAAYLAASGALARIHARYRTGRGGPVFTSLVQGAMLPMMMYWMKAERPTRSVQFGMPKDSGATLFECADGQWIHTMGAPQQGPTVRAALEAMTPEERARHNAKYADAIVKYPGLGDDWGAVEAILKARPLDYWLAEFWASDVPAQPVLPMGALYTDEQAIAAGYVEMRETPDLGPIRMPGAPFHIAATSVGQQAATRPEILSGPLDGLRVLDIGNFLAGPLGPMLLGDLGADVVKLEATSGDPLRPVEWAFNGCQRSKRGIAVQLKDPRGRAVMERLVEWADVVHHNQRMPAAVKLGFDAESVHRINPAAIYCHVSSYGQTGPRKDWPGYDQLFQAASGWELAGAGAGNPPMWHRFGMMDHLGALASVVATLAAMVARDRDGTGAKTAASLLGASIASIDTLWAGGAALPPEEMLDHAQTGVSATRRLLRAADGWVALGGQDHDANAVGELAGGDIDRWAASLTVERLLARLASRSVPAARVMLDHRDDYLADPANRAAKLATTVAHPVYGAFDMLGAAWTFGDLDVAIDRAPPLLGEHSRAILAEIGVPQAEQDALIADGIVVETAA</sequence>
<dbReference type="Gene3D" id="3.30.1540.10">
    <property type="entry name" value="formyl-coa transferase, domain 3"/>
    <property type="match status" value="1"/>
</dbReference>
<evidence type="ECO:0000313" key="3">
    <source>
        <dbReference type="Proteomes" id="UP000094487"/>
    </source>
</evidence>
<dbReference type="InterPro" id="IPR023606">
    <property type="entry name" value="CoA-Trfase_III_dom_1_sf"/>
</dbReference>
<reference evidence="2 3" key="1">
    <citation type="submission" date="2016-08" db="EMBL/GenBank/DDBJ databases">
        <title>Draft genome of the agarase producing Sphingomonas sp. MCT13.</title>
        <authorList>
            <person name="D'Andrea M.M."/>
            <person name="Rossolini G.M."/>
            <person name="Thaller M.C."/>
        </authorList>
    </citation>
    <scope>NUCLEOTIDE SEQUENCE [LARGE SCALE GENOMIC DNA]</scope>
    <source>
        <strain evidence="2 3">MCT13</strain>
    </source>
</reference>
<organism evidence="2 3">
    <name type="scientific">Sphingomonas turrisvirgatae</name>
    <dbReference type="NCBI Taxonomy" id="1888892"/>
    <lineage>
        <taxon>Bacteria</taxon>
        <taxon>Pseudomonadati</taxon>
        <taxon>Pseudomonadota</taxon>
        <taxon>Alphaproteobacteria</taxon>
        <taxon>Sphingomonadales</taxon>
        <taxon>Sphingomonadaceae</taxon>
        <taxon>Sphingomonas</taxon>
    </lineage>
</organism>
<gene>
    <name evidence="2" type="ORF">BFL28_13650</name>
</gene>
<protein>
    <recommendedName>
        <fullName evidence="4">Carnitine dehydratase</fullName>
    </recommendedName>
</protein>
<dbReference type="PANTHER" id="PTHR48228:SF6">
    <property type="entry name" value="L-CARNITINE COA-TRANSFERASE"/>
    <property type="match status" value="1"/>
</dbReference>
<dbReference type="InterPro" id="IPR050509">
    <property type="entry name" value="CoA-transferase_III"/>
</dbReference>
<dbReference type="SUPFAM" id="SSF89796">
    <property type="entry name" value="CoA-transferase family III (CaiB/BaiF)"/>
    <property type="match status" value="2"/>
</dbReference>
<dbReference type="Pfam" id="PF02515">
    <property type="entry name" value="CoA_transf_3"/>
    <property type="match status" value="3"/>
</dbReference>
<accession>A0A1E3LX77</accession>
<dbReference type="AlphaFoldDB" id="A0A1E3LX77"/>
<keyword evidence="3" id="KW-1185">Reference proteome</keyword>
<dbReference type="Proteomes" id="UP000094487">
    <property type="component" value="Unassembled WGS sequence"/>
</dbReference>
<name>A0A1E3LX77_9SPHN</name>
<dbReference type="InterPro" id="IPR003673">
    <property type="entry name" value="CoA-Trfase_fam_III"/>
</dbReference>
<proteinExistence type="predicted"/>
<dbReference type="Gene3D" id="3.40.50.10540">
    <property type="entry name" value="Crotonobetainyl-coa:carnitine coa-transferase, domain 1"/>
    <property type="match status" value="2"/>
</dbReference>
<dbReference type="EMBL" id="MDDS01000014">
    <property type="protein sequence ID" value="ODP38422.1"/>
    <property type="molecule type" value="Genomic_DNA"/>
</dbReference>
<evidence type="ECO:0000313" key="2">
    <source>
        <dbReference type="EMBL" id="ODP38422.1"/>
    </source>
</evidence>
<dbReference type="InterPro" id="IPR044855">
    <property type="entry name" value="CoA-Trfase_III_dom3_sf"/>
</dbReference>
<evidence type="ECO:0008006" key="4">
    <source>
        <dbReference type="Google" id="ProtNLM"/>
    </source>
</evidence>
<evidence type="ECO:0000256" key="1">
    <source>
        <dbReference type="ARBA" id="ARBA00022679"/>
    </source>
</evidence>